<keyword evidence="3" id="KW-1185">Reference proteome</keyword>
<reference evidence="2 3" key="1">
    <citation type="submission" date="2016-11" db="EMBL/GenBank/DDBJ databases">
        <authorList>
            <person name="Varghese N."/>
            <person name="Submissions S."/>
        </authorList>
    </citation>
    <scope>NUCLEOTIDE SEQUENCE [LARGE SCALE GENOMIC DNA]</scope>
    <source>
        <strain evidence="2 3">DSM 19027</strain>
    </source>
</reference>
<dbReference type="OrthoDB" id="2049600at2"/>
<dbReference type="SUPFAM" id="SSF53474">
    <property type="entry name" value="alpha/beta-Hydrolases"/>
    <property type="match status" value="1"/>
</dbReference>
<proteinExistence type="predicted"/>
<sequence>MDFRTDFERFNEKYPVKSMRINGLTFHYRLGGNGEKTVVLLIGGLGISDAFYKHFTEFASRFTVLTFDYPYETCRNAVLADGIAALIQELRLRHVYLVGQSYGGLIAQVIAKRHPEIVSGLVLSNTGCLDSDMGDEAKAFLLQMVNGLKKTVRLVKAVPMPLLKRILFKRIVREFTQCEPDARKYLTDLFDHVFNKITRRHELNMCRLMIDLENELERTKPVFTYLDKRVLLLLSDDDHTFGEPVKQALIGTMTNPVVNTGIGGRHLALLLNADAYIRTVAEFINSVA</sequence>
<dbReference type="InterPro" id="IPR029058">
    <property type="entry name" value="AB_hydrolase_fold"/>
</dbReference>
<dbReference type="InterPro" id="IPR000073">
    <property type="entry name" value="AB_hydrolase_1"/>
</dbReference>
<dbReference type="AlphaFoldDB" id="A0A1M6JI16"/>
<feature type="domain" description="AB hydrolase-1" evidence="1">
    <location>
        <begin position="37"/>
        <end position="179"/>
    </location>
</feature>
<protein>
    <submittedName>
        <fullName evidence="2">Pimeloyl-ACP methyl ester carboxylesterase</fullName>
    </submittedName>
</protein>
<dbReference type="PANTHER" id="PTHR43139:SF52">
    <property type="entry name" value="SI:DKEY-122A22.2"/>
    <property type="match status" value="1"/>
</dbReference>
<name>A0A1M6JI16_9FIRM</name>
<organism evidence="2 3">
    <name type="scientific">Thermoclostridium caenicola</name>
    <dbReference type="NCBI Taxonomy" id="659425"/>
    <lineage>
        <taxon>Bacteria</taxon>
        <taxon>Bacillati</taxon>
        <taxon>Bacillota</taxon>
        <taxon>Clostridia</taxon>
        <taxon>Eubacteriales</taxon>
        <taxon>Oscillospiraceae</taxon>
        <taxon>Thermoclostridium</taxon>
    </lineage>
</organism>
<dbReference type="Pfam" id="PF00561">
    <property type="entry name" value="Abhydrolase_1"/>
    <property type="match status" value="1"/>
</dbReference>
<gene>
    <name evidence="2" type="ORF">SAMN05444373_10576</name>
</gene>
<dbReference type="EMBL" id="FQZP01000057">
    <property type="protein sequence ID" value="SHJ46285.1"/>
    <property type="molecule type" value="Genomic_DNA"/>
</dbReference>
<accession>A0A1M6JI16</accession>
<dbReference type="PANTHER" id="PTHR43139">
    <property type="entry name" value="SI:DKEY-122A22.2"/>
    <property type="match status" value="1"/>
</dbReference>
<evidence type="ECO:0000313" key="2">
    <source>
        <dbReference type="EMBL" id="SHJ46285.1"/>
    </source>
</evidence>
<dbReference type="RefSeq" id="WP_149679492.1">
    <property type="nucleotide sequence ID" value="NZ_FQZP01000057.1"/>
</dbReference>
<evidence type="ECO:0000313" key="3">
    <source>
        <dbReference type="Proteomes" id="UP000324781"/>
    </source>
</evidence>
<dbReference type="Proteomes" id="UP000324781">
    <property type="component" value="Unassembled WGS sequence"/>
</dbReference>
<evidence type="ECO:0000259" key="1">
    <source>
        <dbReference type="Pfam" id="PF00561"/>
    </source>
</evidence>
<dbReference type="InterPro" id="IPR052370">
    <property type="entry name" value="Meta-cleavage_hydrolase"/>
</dbReference>
<dbReference type="Gene3D" id="3.40.50.1820">
    <property type="entry name" value="alpha/beta hydrolase"/>
    <property type="match status" value="1"/>
</dbReference>